<keyword evidence="1" id="KW-0472">Membrane</keyword>
<dbReference type="Pfam" id="PF01569">
    <property type="entry name" value="PAP2"/>
    <property type="match status" value="1"/>
</dbReference>
<dbReference type="InterPro" id="IPR000326">
    <property type="entry name" value="PAP2/HPO"/>
</dbReference>
<feature type="transmembrane region" description="Helical" evidence="1">
    <location>
        <begin position="197"/>
        <end position="217"/>
    </location>
</feature>
<evidence type="ECO:0000313" key="4">
    <source>
        <dbReference type="Proteomes" id="UP000219612"/>
    </source>
</evidence>
<evidence type="ECO:0000259" key="2">
    <source>
        <dbReference type="SMART" id="SM00014"/>
    </source>
</evidence>
<reference evidence="3 4" key="1">
    <citation type="submission" date="2017-09" db="EMBL/GenBank/DDBJ databases">
        <authorList>
            <person name="Ehlers B."/>
            <person name="Leendertz F.H."/>
        </authorList>
    </citation>
    <scope>NUCLEOTIDE SEQUENCE [LARGE SCALE GENOMIC DNA]</scope>
    <source>
        <strain evidence="3 4">CGMCC 4.6857</strain>
    </source>
</reference>
<feature type="domain" description="Phosphatidic acid phosphatase type 2/haloperoxidase" evidence="2">
    <location>
        <begin position="98"/>
        <end position="212"/>
    </location>
</feature>
<dbReference type="CDD" id="cd03392">
    <property type="entry name" value="PAP2_like_2"/>
    <property type="match status" value="1"/>
</dbReference>
<dbReference type="EMBL" id="OBDY01000006">
    <property type="protein sequence ID" value="SNY40341.1"/>
    <property type="molecule type" value="Genomic_DNA"/>
</dbReference>
<keyword evidence="1" id="KW-0812">Transmembrane</keyword>
<gene>
    <name evidence="3" type="ORF">SAMN05421748_10623</name>
</gene>
<dbReference type="AlphaFoldDB" id="A0A285I069"/>
<dbReference type="SUPFAM" id="SSF48317">
    <property type="entry name" value="Acid phosphatase/Vanadium-dependent haloperoxidase"/>
    <property type="match status" value="1"/>
</dbReference>
<evidence type="ECO:0000256" key="1">
    <source>
        <dbReference type="SAM" id="Phobius"/>
    </source>
</evidence>
<feature type="transmembrane region" description="Helical" evidence="1">
    <location>
        <begin position="12"/>
        <end position="35"/>
    </location>
</feature>
<feature type="transmembrane region" description="Helical" evidence="1">
    <location>
        <begin position="170"/>
        <end position="191"/>
    </location>
</feature>
<accession>A0A285I069</accession>
<feature type="transmembrane region" description="Helical" evidence="1">
    <location>
        <begin position="66"/>
        <end position="90"/>
    </location>
</feature>
<dbReference type="OrthoDB" id="5289372at2"/>
<dbReference type="Gene3D" id="1.20.144.10">
    <property type="entry name" value="Phosphatidic acid phosphatase type 2/haloperoxidase"/>
    <property type="match status" value="1"/>
</dbReference>
<dbReference type="SMART" id="SM00014">
    <property type="entry name" value="acidPPc"/>
    <property type="match status" value="1"/>
</dbReference>
<evidence type="ECO:0000313" key="3">
    <source>
        <dbReference type="EMBL" id="SNY40341.1"/>
    </source>
</evidence>
<protein>
    <submittedName>
        <fullName evidence="3">Undecaprenyl-diphosphatase</fullName>
    </submittedName>
</protein>
<dbReference type="PANTHER" id="PTHR14969:SF13">
    <property type="entry name" value="AT30094P"/>
    <property type="match status" value="1"/>
</dbReference>
<name>A0A285I069_9ACTN</name>
<dbReference type="InterPro" id="IPR036938">
    <property type="entry name" value="PAP2/HPO_sf"/>
</dbReference>
<proteinExistence type="predicted"/>
<dbReference type="PANTHER" id="PTHR14969">
    <property type="entry name" value="SPHINGOSINE-1-PHOSPHATE PHOSPHOHYDROLASE"/>
    <property type="match status" value="1"/>
</dbReference>
<dbReference type="Proteomes" id="UP000219612">
    <property type="component" value="Unassembled WGS sequence"/>
</dbReference>
<dbReference type="RefSeq" id="WP_097320808.1">
    <property type="nucleotide sequence ID" value="NZ_OBDY01000006.1"/>
</dbReference>
<sequence>MRRDQEHALEVRLAVAAVGAVVLLVPFAVIAAMVVGDVDWLHAVDQDVSVSVHDVALGHPALVDFMAAWCLVFDPWVWRLGALALVIWLVRRGSRPLAWWVAITMAAGGLLGVLLKLLFERHRPSFLDPVAMAAGYSFPSGHALNNALGAAVFLMVLLPMTRHRPRLRLALLVAGIGIPFVTGVFRVGLGVHWVSDVLGGWIFGLAVVAATTTAFLARRRRRRRREALTDAMAR</sequence>
<keyword evidence="4" id="KW-1185">Reference proteome</keyword>
<organism evidence="3 4">
    <name type="scientific">Paractinoplanes atraurantiacus</name>
    <dbReference type="NCBI Taxonomy" id="1036182"/>
    <lineage>
        <taxon>Bacteria</taxon>
        <taxon>Bacillati</taxon>
        <taxon>Actinomycetota</taxon>
        <taxon>Actinomycetes</taxon>
        <taxon>Micromonosporales</taxon>
        <taxon>Micromonosporaceae</taxon>
        <taxon>Paractinoplanes</taxon>
    </lineage>
</organism>
<feature type="transmembrane region" description="Helical" evidence="1">
    <location>
        <begin position="97"/>
        <end position="119"/>
    </location>
</feature>
<keyword evidence="1" id="KW-1133">Transmembrane helix</keyword>
<feature type="transmembrane region" description="Helical" evidence="1">
    <location>
        <begin position="139"/>
        <end position="158"/>
    </location>
</feature>